<dbReference type="Proteomes" id="UP000318017">
    <property type="component" value="Chromosome"/>
</dbReference>
<dbReference type="OrthoDB" id="283096at2"/>
<dbReference type="EMBL" id="CP036298">
    <property type="protein sequence ID" value="QDV26257.1"/>
    <property type="molecule type" value="Genomic_DNA"/>
</dbReference>
<name>A0A518GCI1_9BACT</name>
<evidence type="ECO:0000313" key="3">
    <source>
        <dbReference type="Proteomes" id="UP000318017"/>
    </source>
</evidence>
<keyword evidence="3" id="KW-1185">Reference proteome</keyword>
<evidence type="ECO:0000313" key="2">
    <source>
        <dbReference type="EMBL" id="QDV26257.1"/>
    </source>
</evidence>
<gene>
    <name evidence="2" type="ORF">Q31a_46290</name>
</gene>
<dbReference type="RefSeq" id="WP_145082271.1">
    <property type="nucleotide sequence ID" value="NZ_CP036298.1"/>
</dbReference>
<dbReference type="Gene3D" id="3.30.200.20">
    <property type="entry name" value="Phosphorylase Kinase, domain 1"/>
    <property type="match status" value="1"/>
</dbReference>
<dbReference type="SUPFAM" id="SSF56112">
    <property type="entry name" value="Protein kinase-like (PK-like)"/>
    <property type="match status" value="1"/>
</dbReference>
<keyword evidence="2" id="KW-0808">Transferase</keyword>
<sequence>MTDHPISETVARQLLVPNSVKLIERTQGGLSGAMIWRCSSRFGPACLRCWPAQHPQPERLRLIHTAISRARQAGLSTVPALSLTPSGASFVSDGQRLWELTEWLPGAADYLEHPTPDKLAAAAFALADLHQAWSRDRQLGVSPTIQDRLARLDFWLQPTQLNRLAAQPAASQSIPTTPQLLSLPPSPQYGTAQTTSQTSDSTRVHATLQMLLAHGPPLRERLVAIAPQQVPLQFVLRDVWSDHILYTGEQVTGIIDYGAVRIDEPATDLARLLGSLEPFDAQRRQTAWAIYREKLDTSCLPPALGANGVQGTEFQRVDLLDHVATLLSALQWYQWLILEQRAFPGPTSLLRERWDLFLARLRSNWPP</sequence>
<proteinExistence type="predicted"/>
<dbReference type="Gene3D" id="3.90.1200.10">
    <property type="match status" value="1"/>
</dbReference>
<organism evidence="2 3">
    <name type="scientific">Aureliella helgolandensis</name>
    <dbReference type="NCBI Taxonomy" id="2527968"/>
    <lineage>
        <taxon>Bacteria</taxon>
        <taxon>Pseudomonadati</taxon>
        <taxon>Planctomycetota</taxon>
        <taxon>Planctomycetia</taxon>
        <taxon>Pirellulales</taxon>
        <taxon>Pirellulaceae</taxon>
        <taxon>Aureliella</taxon>
    </lineage>
</organism>
<dbReference type="InterPro" id="IPR002575">
    <property type="entry name" value="Aminoglycoside_PTrfase"/>
</dbReference>
<accession>A0A518GCI1</accession>
<dbReference type="KEGG" id="ahel:Q31a_46290"/>
<dbReference type="Pfam" id="PF01636">
    <property type="entry name" value="APH"/>
    <property type="match status" value="1"/>
</dbReference>
<dbReference type="InterPro" id="IPR011009">
    <property type="entry name" value="Kinase-like_dom_sf"/>
</dbReference>
<feature type="domain" description="Aminoglycoside phosphotransferase" evidence="1">
    <location>
        <begin position="26"/>
        <end position="290"/>
    </location>
</feature>
<evidence type="ECO:0000259" key="1">
    <source>
        <dbReference type="Pfam" id="PF01636"/>
    </source>
</evidence>
<dbReference type="AlphaFoldDB" id="A0A518GCI1"/>
<reference evidence="2 3" key="1">
    <citation type="submission" date="2019-02" db="EMBL/GenBank/DDBJ databases">
        <title>Deep-cultivation of Planctomycetes and their phenomic and genomic characterization uncovers novel biology.</title>
        <authorList>
            <person name="Wiegand S."/>
            <person name="Jogler M."/>
            <person name="Boedeker C."/>
            <person name="Pinto D."/>
            <person name="Vollmers J."/>
            <person name="Rivas-Marin E."/>
            <person name="Kohn T."/>
            <person name="Peeters S.H."/>
            <person name="Heuer A."/>
            <person name="Rast P."/>
            <person name="Oberbeckmann S."/>
            <person name="Bunk B."/>
            <person name="Jeske O."/>
            <person name="Meyerdierks A."/>
            <person name="Storesund J.E."/>
            <person name="Kallscheuer N."/>
            <person name="Luecker S."/>
            <person name="Lage O.M."/>
            <person name="Pohl T."/>
            <person name="Merkel B.J."/>
            <person name="Hornburger P."/>
            <person name="Mueller R.-W."/>
            <person name="Bruemmer F."/>
            <person name="Labrenz M."/>
            <person name="Spormann A.M."/>
            <person name="Op den Camp H."/>
            <person name="Overmann J."/>
            <person name="Amann R."/>
            <person name="Jetten M.S.M."/>
            <person name="Mascher T."/>
            <person name="Medema M.H."/>
            <person name="Devos D.P."/>
            <person name="Kaster A.-K."/>
            <person name="Ovreas L."/>
            <person name="Rohde M."/>
            <person name="Galperin M.Y."/>
            <person name="Jogler C."/>
        </authorList>
    </citation>
    <scope>NUCLEOTIDE SEQUENCE [LARGE SCALE GENOMIC DNA]</scope>
    <source>
        <strain evidence="2 3">Q31a</strain>
    </source>
</reference>
<protein>
    <submittedName>
        <fullName evidence="2">Phosphotransferase enzyme family protein</fullName>
    </submittedName>
</protein>
<dbReference type="GO" id="GO:0016740">
    <property type="term" value="F:transferase activity"/>
    <property type="evidence" value="ECO:0007669"/>
    <property type="project" value="UniProtKB-KW"/>
</dbReference>